<proteinExistence type="predicted"/>
<dbReference type="Proteomes" id="UP000245631">
    <property type="component" value="Unassembled WGS sequence"/>
</dbReference>
<gene>
    <name evidence="1" type="ORF">C8D77_11731</name>
</gene>
<reference evidence="1 2" key="1">
    <citation type="submission" date="2018-05" db="EMBL/GenBank/DDBJ databases">
        <title>Genomic Encyclopedia of Type Strains, Phase IV (KMG-IV): sequencing the most valuable type-strain genomes for metagenomic binning, comparative biology and taxonomic classification.</title>
        <authorList>
            <person name="Goeker M."/>
        </authorList>
    </citation>
    <scope>NUCLEOTIDE SEQUENCE [LARGE SCALE GENOMIC DNA]</scope>
    <source>
        <strain evidence="1 2">DSM 2626</strain>
    </source>
</reference>
<comment type="caution">
    <text evidence="1">The sequence shown here is derived from an EMBL/GenBank/DDBJ whole genome shotgun (WGS) entry which is preliminary data.</text>
</comment>
<name>A0A8E2W981_RHILI</name>
<evidence type="ECO:0008006" key="3">
    <source>
        <dbReference type="Google" id="ProtNLM"/>
    </source>
</evidence>
<organism evidence="1 2">
    <name type="scientific">Rhizobium loti</name>
    <name type="common">Mesorhizobium loti</name>
    <dbReference type="NCBI Taxonomy" id="381"/>
    <lineage>
        <taxon>Bacteria</taxon>
        <taxon>Pseudomonadati</taxon>
        <taxon>Pseudomonadota</taxon>
        <taxon>Alphaproteobacteria</taxon>
        <taxon>Hyphomicrobiales</taxon>
        <taxon>Phyllobacteriaceae</taxon>
        <taxon>Mesorhizobium</taxon>
    </lineage>
</organism>
<sequence>MWRALADMKPVPISPKLVDGGEKSCPSARAEAGALLIGVVGPDGIVRPIPKRFEIDAEFVEQASEAGAPEARFRFASRCVEGKCKQWTGNSCGVIEKVLTGMAEQMIAPAENLPSCAIRGSCRWHSQHGADACRACVYVITDQSMVTAPA</sequence>
<evidence type="ECO:0000313" key="2">
    <source>
        <dbReference type="Proteomes" id="UP000245631"/>
    </source>
</evidence>
<evidence type="ECO:0000313" key="1">
    <source>
        <dbReference type="EMBL" id="PWJ87319.1"/>
    </source>
</evidence>
<dbReference type="EMBL" id="QGGH01000017">
    <property type="protein sequence ID" value="PWJ87319.1"/>
    <property type="molecule type" value="Genomic_DNA"/>
</dbReference>
<protein>
    <recommendedName>
        <fullName evidence="3">Nitrogen fixation protein</fullName>
    </recommendedName>
</protein>
<dbReference type="AlphaFoldDB" id="A0A8E2W981"/>
<accession>A0A8E2W981</accession>